<comment type="subcellular location">
    <subcellularLocation>
        <location evidence="7">Cytoplasm</location>
    </subcellularLocation>
</comment>
<reference evidence="26 27" key="1">
    <citation type="submission" date="2015-02" db="EMBL/GenBank/DDBJ databases">
        <title>Draft genome sequences of ten Microbacterium spp. with emphasis on heavy metal contaminated environments.</title>
        <authorList>
            <person name="Corretto E."/>
        </authorList>
    </citation>
    <scope>NUCLEOTIDE SEQUENCE [LARGE SCALE GENOMIC DNA]</scope>
    <source>
        <strain evidence="26 27">ARN176</strain>
    </source>
</reference>
<dbReference type="RefSeq" id="WP_082076703.1">
    <property type="nucleotide sequence ID" value="NZ_JYIX01000034.1"/>
</dbReference>
<evidence type="ECO:0000256" key="19">
    <source>
        <dbReference type="ARBA" id="ARBA00022777"/>
    </source>
</evidence>
<dbReference type="PANTHER" id="PTHR46244">
    <property type="entry name" value="PHOSPHOENOLPYRUVATE-PROTEIN PHOSPHOTRANSFERASE"/>
    <property type="match status" value="1"/>
</dbReference>
<dbReference type="InterPro" id="IPR006318">
    <property type="entry name" value="PTS_EI-like"/>
</dbReference>
<evidence type="ECO:0000256" key="7">
    <source>
        <dbReference type="ARBA" id="ARBA00004496"/>
    </source>
</evidence>
<dbReference type="Gene3D" id="3.50.30.10">
    <property type="entry name" value="Phosphohistidine domain"/>
    <property type="match status" value="1"/>
</dbReference>
<dbReference type="InterPro" id="IPR001020">
    <property type="entry name" value="PTS_HPr_His_P_site"/>
</dbReference>
<dbReference type="Gene3D" id="3.30.1340.10">
    <property type="entry name" value="HPr-like"/>
    <property type="match status" value="1"/>
</dbReference>
<evidence type="ECO:0000256" key="17">
    <source>
        <dbReference type="ARBA" id="ARBA00022683"/>
    </source>
</evidence>
<keyword evidence="20" id="KW-0460">Magnesium</keyword>
<feature type="region of interest" description="Disordered" evidence="23">
    <location>
        <begin position="137"/>
        <end position="170"/>
    </location>
</feature>
<evidence type="ECO:0000256" key="2">
    <source>
        <dbReference type="ARBA" id="ARBA00001113"/>
    </source>
</evidence>
<comment type="catalytic activity">
    <reaction evidence="1">
        <text>L-histidyl-[protein] + phosphoenolpyruvate = N(pros)-phospho-L-histidyl-[protein] + pyruvate</text>
        <dbReference type="Rhea" id="RHEA:23880"/>
        <dbReference type="Rhea" id="RHEA-COMP:9745"/>
        <dbReference type="Rhea" id="RHEA-COMP:9746"/>
        <dbReference type="ChEBI" id="CHEBI:15361"/>
        <dbReference type="ChEBI" id="CHEBI:29979"/>
        <dbReference type="ChEBI" id="CHEBI:58702"/>
        <dbReference type="ChEBI" id="CHEBI:64837"/>
        <dbReference type="EC" id="2.7.3.9"/>
    </reaction>
</comment>
<evidence type="ECO:0000259" key="25">
    <source>
        <dbReference type="PROSITE" id="PS51350"/>
    </source>
</evidence>
<evidence type="ECO:0000259" key="24">
    <source>
        <dbReference type="PROSITE" id="PS51096"/>
    </source>
</evidence>
<evidence type="ECO:0000256" key="1">
    <source>
        <dbReference type="ARBA" id="ARBA00000683"/>
    </source>
</evidence>
<evidence type="ECO:0000313" key="26">
    <source>
        <dbReference type="EMBL" id="KJL33167.1"/>
    </source>
</evidence>
<dbReference type="Pfam" id="PF05524">
    <property type="entry name" value="PEP-utilisers_N"/>
    <property type="match status" value="1"/>
</dbReference>
<dbReference type="InterPro" id="IPR012844">
    <property type="entry name" value="DhaM_N"/>
</dbReference>
<dbReference type="PROSITE" id="PS51350">
    <property type="entry name" value="PTS_HPR_DOM"/>
    <property type="match status" value="1"/>
</dbReference>
<dbReference type="AlphaFoldDB" id="A0A0F0LIX1"/>
<dbReference type="EC" id="2.7.3.9" evidence="10"/>
<proteinExistence type="inferred from homology"/>
<evidence type="ECO:0000256" key="16">
    <source>
        <dbReference type="ARBA" id="ARBA00022679"/>
    </source>
</evidence>
<dbReference type="GO" id="GO:0046872">
    <property type="term" value="F:metal ion binding"/>
    <property type="evidence" value="ECO:0007669"/>
    <property type="project" value="UniProtKB-KW"/>
</dbReference>
<dbReference type="InterPro" id="IPR008279">
    <property type="entry name" value="PEP-util_enz_mobile_dom"/>
</dbReference>
<dbReference type="InterPro" id="IPR000032">
    <property type="entry name" value="HPr-like"/>
</dbReference>
<evidence type="ECO:0000256" key="8">
    <source>
        <dbReference type="ARBA" id="ARBA00007837"/>
    </source>
</evidence>
<keyword evidence="17" id="KW-0598">Phosphotransferase system</keyword>
<dbReference type="PRINTS" id="PR01736">
    <property type="entry name" value="PHPHTRNFRASE"/>
</dbReference>
<evidence type="ECO:0000256" key="6">
    <source>
        <dbReference type="ARBA" id="ARBA00003681"/>
    </source>
</evidence>
<dbReference type="NCBIfam" id="TIGR01003">
    <property type="entry name" value="PTS_HPr_family"/>
    <property type="match status" value="1"/>
</dbReference>
<keyword evidence="19" id="KW-0418">Kinase</keyword>
<dbReference type="PANTHER" id="PTHR46244:SF3">
    <property type="entry name" value="PHOSPHOENOLPYRUVATE-PROTEIN PHOSPHOTRANSFERASE"/>
    <property type="match status" value="1"/>
</dbReference>
<feature type="domain" description="PTS EIIA type-4" evidence="24">
    <location>
        <begin position="3"/>
        <end position="139"/>
    </location>
</feature>
<evidence type="ECO:0000313" key="27">
    <source>
        <dbReference type="Proteomes" id="UP000033740"/>
    </source>
</evidence>
<dbReference type="InterPro" id="IPR023151">
    <property type="entry name" value="PEP_util_CS"/>
</dbReference>
<accession>A0A0F0LIX1</accession>
<comment type="subunit">
    <text evidence="22">Homodimer. The dihydroxyacetone kinase complex is composed of a homodimer of DhaM, a homodimer of DhaK and the subunit DhaL.</text>
</comment>
<dbReference type="InterPro" id="IPR035895">
    <property type="entry name" value="HPr-like_sf"/>
</dbReference>
<dbReference type="PROSITE" id="PS00742">
    <property type="entry name" value="PEP_ENZYMES_2"/>
    <property type="match status" value="1"/>
</dbReference>
<sequence>MSAVGIVAVSHSLRLAEAAQELAAQMVPGGTVPIALAAGAGTDADGAPILGTDATRVAAAIDELAEACDGVLVLMDLGSAVMSAEFALELRSSAVPVRLASAPFVEGLLAASVTAAQGASLDDVAAEANGALIAKSAQLGDEPQAPAGSGGPELEESAPASAVSRPGEASRTVLVRNPAGVHARPAAMIAQAAAGAELRLRRLPDGDPVPASSMMRLLAFGARPGDEVQLAGDPAAVERVAALFEDGFGEMDGTPQAPGPSPGTAPSGSLSEDARTGVSSGTAPAPPSPGSTLRGLGVSPGRAIAPAAQLGAAIPEPSADRVPAADRDAEAERIAPATAEVVAALRATAAASDGEAAQILEATALLAADPDFAAGAAARVRADGASAARAVWDEAADQEQVLRGLGGRLAERAVDVRSVRDRIVARLTGQEIPGVPDREDPFVLVARDLAPAETATLGRSRCVGLVTEEGGPTSHTAILARALGIPAVVGATGAVGIEPGTTVLVDGEAGTVRLDPPAGEAVAAVEQVAAFDGTGLLADGTAIPLLANVGGAADAVAAAEARAQGIGLFRTEFCFLDRAEEPTVAEQVAAYRGVLAPFAGRKVVVRTLDAGSDKPLPFATAADEENPALGVRGLRVSVAHPALLAHQLAAIAAAGAAESAQLEVMAPMVATVEEARDFAAACREAGIARTGIMIETPAAALMAAELFAVVDFVSLGTNDLTQYTMAADRLSAPLGALNDPWQPAVLRLIAAVGEAGRAAGKPVGVCGEAGGDPALAPVLVGLGVTSLSMTARSLDRVSARLRTVTAEDCRRAAAAALGAATAAEARSAVAAVLG</sequence>
<evidence type="ECO:0000256" key="9">
    <source>
        <dbReference type="ARBA" id="ARBA00012095"/>
    </source>
</evidence>
<evidence type="ECO:0000256" key="23">
    <source>
        <dbReference type="SAM" id="MobiDB-lite"/>
    </source>
</evidence>
<evidence type="ECO:0000256" key="4">
    <source>
        <dbReference type="ARBA" id="ARBA00002728"/>
    </source>
</evidence>
<dbReference type="EC" id="2.7.1.121" evidence="9"/>
<dbReference type="GO" id="GO:0005737">
    <property type="term" value="C:cytoplasm"/>
    <property type="evidence" value="ECO:0007669"/>
    <property type="project" value="UniProtKB-SubCell"/>
</dbReference>
<dbReference type="NCBIfam" id="TIGR02364">
    <property type="entry name" value="dha_pts"/>
    <property type="match status" value="1"/>
</dbReference>
<dbReference type="Pfam" id="PF03610">
    <property type="entry name" value="EIIA-man"/>
    <property type="match status" value="1"/>
</dbReference>
<dbReference type="GO" id="GO:0016020">
    <property type="term" value="C:membrane"/>
    <property type="evidence" value="ECO:0007669"/>
    <property type="project" value="InterPro"/>
</dbReference>
<dbReference type="InterPro" id="IPR008731">
    <property type="entry name" value="PTS_EIN"/>
</dbReference>
<name>A0A0F0LIX1_9MICO</name>
<evidence type="ECO:0000256" key="21">
    <source>
        <dbReference type="ARBA" id="ARBA00033235"/>
    </source>
</evidence>
<dbReference type="PROSITE" id="PS51096">
    <property type="entry name" value="PTS_EIIA_TYPE_4"/>
    <property type="match status" value="1"/>
</dbReference>
<dbReference type="Pfam" id="PF02896">
    <property type="entry name" value="PEP-utilizers_C"/>
    <property type="match status" value="1"/>
</dbReference>
<dbReference type="InterPro" id="IPR036618">
    <property type="entry name" value="PtsI_HPr-bd_sf"/>
</dbReference>
<evidence type="ECO:0000256" key="3">
    <source>
        <dbReference type="ARBA" id="ARBA00001946"/>
    </source>
</evidence>
<protein>
    <recommendedName>
        <fullName evidence="12">Phosphocarrier protein HPr</fullName>
        <ecNumber evidence="9">2.7.1.121</ecNumber>
        <ecNumber evidence="10">2.7.3.9</ecNumber>
    </recommendedName>
    <alternativeName>
        <fullName evidence="11">Phosphoenolpyruvate-protein phosphotransferase</fullName>
    </alternativeName>
    <alternativeName>
        <fullName evidence="21">Phosphotransferase system, enzyme I</fullName>
    </alternativeName>
</protein>
<comment type="function">
    <text evidence="4">General (non sugar-specific) component of the phosphoenolpyruvate-dependent sugar phosphotransferase system (sugar PTS). This major carbohydrate active-transport system catalyzes the phosphorylation of incoming sugar substrates concomitantly with their translocation across the cell membrane. Enzyme I transfers the phosphoryl group from phosphoenolpyruvate (PEP) to the phosphoryl carrier protein (HPr).</text>
</comment>
<feature type="compositionally biased region" description="Low complexity" evidence="23">
    <location>
        <begin position="303"/>
        <end position="315"/>
    </location>
</feature>
<dbReference type="Pfam" id="PF00391">
    <property type="entry name" value="PEP-utilizers"/>
    <property type="match status" value="1"/>
</dbReference>
<dbReference type="InterPro" id="IPR050499">
    <property type="entry name" value="PEP-utilizing_PTS_enzyme"/>
</dbReference>
<evidence type="ECO:0000256" key="22">
    <source>
        <dbReference type="ARBA" id="ARBA00046577"/>
    </source>
</evidence>
<dbReference type="SUPFAM" id="SSF47831">
    <property type="entry name" value="Enzyme I of the PEP:sugar phosphotransferase system HPr-binding (sub)domain"/>
    <property type="match status" value="1"/>
</dbReference>
<evidence type="ECO:0000256" key="10">
    <source>
        <dbReference type="ARBA" id="ARBA00012232"/>
    </source>
</evidence>
<dbReference type="InterPro" id="IPR015813">
    <property type="entry name" value="Pyrv/PenolPyrv_kinase-like_dom"/>
</dbReference>
<evidence type="ECO:0000256" key="14">
    <source>
        <dbReference type="ARBA" id="ARBA00022490"/>
    </source>
</evidence>
<dbReference type="GO" id="GO:0047324">
    <property type="term" value="F:phosphoenolpyruvate-glycerone phosphotransferase activity"/>
    <property type="evidence" value="ECO:0007669"/>
    <property type="project" value="UniProtKB-EC"/>
</dbReference>
<dbReference type="InterPro" id="IPR004701">
    <property type="entry name" value="PTS_EIIA_man-typ"/>
</dbReference>
<dbReference type="InterPro" id="IPR036662">
    <property type="entry name" value="PTS_EIIA_man-typ_sf"/>
</dbReference>
<dbReference type="PATRIC" id="fig|582680.6.peg.1889"/>
<evidence type="ECO:0000256" key="13">
    <source>
        <dbReference type="ARBA" id="ARBA00022448"/>
    </source>
</evidence>
<keyword evidence="27" id="KW-1185">Reference proteome</keyword>
<feature type="region of interest" description="Disordered" evidence="23">
    <location>
        <begin position="248"/>
        <end position="330"/>
    </location>
</feature>
<dbReference type="InterPro" id="IPR040442">
    <property type="entry name" value="Pyrv_kinase-like_dom_sf"/>
</dbReference>
<comment type="catalytic activity">
    <reaction evidence="2">
        <text>dihydroxyacetone + phosphoenolpyruvate = dihydroxyacetone phosphate + pyruvate</text>
        <dbReference type="Rhea" id="RHEA:18381"/>
        <dbReference type="ChEBI" id="CHEBI:15361"/>
        <dbReference type="ChEBI" id="CHEBI:16016"/>
        <dbReference type="ChEBI" id="CHEBI:57642"/>
        <dbReference type="ChEBI" id="CHEBI:58702"/>
        <dbReference type="EC" id="2.7.1.121"/>
    </reaction>
</comment>
<evidence type="ECO:0000256" key="15">
    <source>
        <dbReference type="ARBA" id="ARBA00022597"/>
    </source>
</evidence>
<keyword evidence="14" id="KW-0963">Cytoplasm</keyword>
<comment type="function">
    <text evidence="5">Component of the dihydroxyacetone kinase complex, which is responsible for the phosphoenolpyruvate (PEP)-dependent phosphorylation of dihydroxyacetone. DhaM serves as the phosphoryl donor. Is phosphorylated by phosphoenolpyruvate in an EI- and HPr-dependent reaction, and a phosphorelay system on histidine residues finally leads to phosphoryl transfer to DhaL and dihydroxyacetone.</text>
</comment>
<dbReference type="SUPFAM" id="SSF51621">
    <property type="entry name" value="Phosphoenolpyruvate/pyruvate domain"/>
    <property type="match status" value="1"/>
</dbReference>
<keyword evidence="18" id="KW-0479">Metal-binding</keyword>
<dbReference type="SUPFAM" id="SSF52009">
    <property type="entry name" value="Phosphohistidine domain"/>
    <property type="match status" value="1"/>
</dbReference>
<evidence type="ECO:0000256" key="18">
    <source>
        <dbReference type="ARBA" id="ARBA00022723"/>
    </source>
</evidence>
<comment type="caution">
    <text evidence="26">The sequence shown here is derived from an EMBL/GenBank/DDBJ whole genome shotgun (WGS) entry which is preliminary data.</text>
</comment>
<evidence type="ECO:0000256" key="20">
    <source>
        <dbReference type="ARBA" id="ARBA00022842"/>
    </source>
</evidence>
<comment type="function">
    <text evidence="6">General (non sugar-specific) component of the phosphoenolpyruvate-dependent sugar phosphotransferase system (sugar PTS). This major carbohydrate active-transport system catalyzes the phosphorylation of incoming sugar substrates concomitantly with their translocation across the cell membrane. The phosphoryl group from phosphoenolpyruvate (PEP) is transferred to the phosphoryl carrier protein HPr by enzyme I. Phospho-HPr then transfers it to the PTS EIIA domain.</text>
</comment>
<keyword evidence="15" id="KW-0762">Sugar transport</keyword>
<keyword evidence="16 26" id="KW-0808">Transferase</keyword>
<dbReference type="GO" id="GO:0008965">
    <property type="term" value="F:phosphoenolpyruvate-protein phosphotransferase activity"/>
    <property type="evidence" value="ECO:0007669"/>
    <property type="project" value="UniProtKB-EC"/>
</dbReference>
<dbReference type="Gene3D" id="3.20.20.60">
    <property type="entry name" value="Phosphoenolpyruvate-binding domains"/>
    <property type="match status" value="1"/>
</dbReference>
<keyword evidence="13" id="KW-0813">Transport</keyword>
<dbReference type="SUPFAM" id="SSF55594">
    <property type="entry name" value="HPr-like"/>
    <property type="match status" value="1"/>
</dbReference>
<dbReference type="GO" id="GO:0009401">
    <property type="term" value="P:phosphoenolpyruvate-dependent sugar phosphotransferase system"/>
    <property type="evidence" value="ECO:0007669"/>
    <property type="project" value="UniProtKB-KW"/>
</dbReference>
<evidence type="ECO:0000256" key="5">
    <source>
        <dbReference type="ARBA" id="ARBA00002788"/>
    </source>
</evidence>
<dbReference type="Gene3D" id="3.40.50.510">
    <property type="entry name" value="Phosphotransferase system, mannose-type IIA component"/>
    <property type="match status" value="1"/>
</dbReference>
<dbReference type="STRING" id="582680.RS86_01826"/>
<comment type="similarity">
    <text evidence="8">Belongs to the PEP-utilizing enzyme family.</text>
</comment>
<dbReference type="EMBL" id="JYIX01000034">
    <property type="protein sequence ID" value="KJL33167.1"/>
    <property type="molecule type" value="Genomic_DNA"/>
</dbReference>
<dbReference type="InterPro" id="IPR000121">
    <property type="entry name" value="PEP_util_C"/>
</dbReference>
<dbReference type="InterPro" id="IPR018274">
    <property type="entry name" value="PEP_util_AS"/>
</dbReference>
<keyword evidence="26" id="KW-0670">Pyruvate</keyword>
<dbReference type="PROSITE" id="PS00369">
    <property type="entry name" value="PTS_HPR_HIS"/>
    <property type="match status" value="1"/>
</dbReference>
<organism evidence="26 27">
    <name type="scientific">Microbacterium azadirachtae</name>
    <dbReference type="NCBI Taxonomy" id="582680"/>
    <lineage>
        <taxon>Bacteria</taxon>
        <taxon>Bacillati</taxon>
        <taxon>Actinomycetota</taxon>
        <taxon>Actinomycetes</taxon>
        <taxon>Micrococcales</taxon>
        <taxon>Microbacteriaceae</taxon>
        <taxon>Microbacterium</taxon>
    </lineage>
</organism>
<dbReference type="Pfam" id="PF00381">
    <property type="entry name" value="PTS-HPr"/>
    <property type="match status" value="1"/>
</dbReference>
<dbReference type="SUPFAM" id="SSF53062">
    <property type="entry name" value="PTS system fructose IIA component-like"/>
    <property type="match status" value="1"/>
</dbReference>
<dbReference type="PROSITE" id="PS00370">
    <property type="entry name" value="PEP_ENZYMES_PHOS_SITE"/>
    <property type="match status" value="1"/>
</dbReference>
<evidence type="ECO:0000256" key="11">
    <source>
        <dbReference type="ARBA" id="ARBA00016544"/>
    </source>
</evidence>
<dbReference type="NCBIfam" id="TIGR01417">
    <property type="entry name" value="PTS_I_fam"/>
    <property type="match status" value="1"/>
</dbReference>
<dbReference type="Gene3D" id="1.10.274.10">
    <property type="entry name" value="PtsI, HPr-binding domain"/>
    <property type="match status" value="1"/>
</dbReference>
<dbReference type="Proteomes" id="UP000033740">
    <property type="component" value="Unassembled WGS sequence"/>
</dbReference>
<comment type="cofactor">
    <cofactor evidence="3">
        <name>Mg(2+)</name>
        <dbReference type="ChEBI" id="CHEBI:18420"/>
    </cofactor>
</comment>
<dbReference type="InterPro" id="IPR036637">
    <property type="entry name" value="Phosphohistidine_dom_sf"/>
</dbReference>
<evidence type="ECO:0000256" key="12">
    <source>
        <dbReference type="ARBA" id="ARBA00020422"/>
    </source>
</evidence>
<gene>
    <name evidence="26" type="primary">ptsI</name>
    <name evidence="26" type="ORF">RS86_01826</name>
</gene>
<feature type="domain" description="HPr" evidence="25">
    <location>
        <begin position="168"/>
        <end position="251"/>
    </location>
</feature>